<evidence type="ECO:0000256" key="1">
    <source>
        <dbReference type="SAM" id="MobiDB-lite"/>
    </source>
</evidence>
<keyword evidence="2" id="KW-0812">Transmembrane</keyword>
<feature type="transmembrane region" description="Helical" evidence="2">
    <location>
        <begin position="193"/>
        <end position="209"/>
    </location>
</feature>
<gene>
    <name evidence="3" type="ORF">GCM10011608_10190</name>
</gene>
<reference evidence="3" key="2">
    <citation type="submission" date="2020-09" db="EMBL/GenBank/DDBJ databases">
        <authorList>
            <person name="Sun Q."/>
            <person name="Zhou Y."/>
        </authorList>
    </citation>
    <scope>NUCLEOTIDE SEQUENCE</scope>
    <source>
        <strain evidence="3">CGMCC 4.7312</strain>
    </source>
</reference>
<evidence type="ECO:0000256" key="2">
    <source>
        <dbReference type="SAM" id="Phobius"/>
    </source>
</evidence>
<keyword evidence="2" id="KW-1133">Transmembrane helix</keyword>
<keyword evidence="4" id="KW-1185">Reference proteome</keyword>
<dbReference type="EMBL" id="BMNB01000003">
    <property type="protein sequence ID" value="GGM27402.1"/>
    <property type="molecule type" value="Genomic_DNA"/>
</dbReference>
<feature type="region of interest" description="Disordered" evidence="1">
    <location>
        <begin position="114"/>
        <end position="145"/>
    </location>
</feature>
<evidence type="ECO:0000313" key="3">
    <source>
        <dbReference type="EMBL" id="GGM27402.1"/>
    </source>
</evidence>
<comment type="caution">
    <text evidence="3">The sequence shown here is derived from an EMBL/GenBank/DDBJ whole genome shotgun (WGS) entry which is preliminary data.</text>
</comment>
<dbReference type="RefSeq" id="WP_189041064.1">
    <property type="nucleotide sequence ID" value="NZ_BMNB01000003.1"/>
</dbReference>
<feature type="transmembrane region" description="Helical" evidence="2">
    <location>
        <begin position="163"/>
        <end position="181"/>
    </location>
</feature>
<proteinExistence type="predicted"/>
<organism evidence="3 4">
    <name type="scientific">Micromonospora sonchi</name>
    <dbReference type="NCBI Taxonomy" id="1763543"/>
    <lineage>
        <taxon>Bacteria</taxon>
        <taxon>Bacillati</taxon>
        <taxon>Actinomycetota</taxon>
        <taxon>Actinomycetes</taxon>
        <taxon>Micromonosporales</taxon>
        <taxon>Micromonosporaceae</taxon>
        <taxon>Micromonospora</taxon>
    </lineage>
</organism>
<sequence length="217" mass="25591">MYGIPTLPVDKTTGQIIPGRPPIVGYIGKSVQTVWERQEQHRADQPFSDTICGGSWVIEEGYWTADELAGREEWWIRNGVALVPGQKPQRPVYNYDFNLDNPDRIEVWRAKEHRQAREPGWQPQNPRVPRQRGPRPGGRPARRTRRRAPVWLSRWWRRHRARVIGWTAVWALIVGGVWWLGSGYWASWEEPRNAAVLGSLGWLLAWWPNRKRRRRRR</sequence>
<dbReference type="AlphaFoldDB" id="A0A917WTI6"/>
<evidence type="ECO:0000313" key="4">
    <source>
        <dbReference type="Proteomes" id="UP000608890"/>
    </source>
</evidence>
<dbReference type="Proteomes" id="UP000608890">
    <property type="component" value="Unassembled WGS sequence"/>
</dbReference>
<protein>
    <submittedName>
        <fullName evidence="3">Uncharacterized protein</fullName>
    </submittedName>
</protein>
<keyword evidence="2" id="KW-0472">Membrane</keyword>
<accession>A0A917WTI6</accession>
<reference evidence="3" key="1">
    <citation type="journal article" date="2014" name="Int. J. Syst. Evol. Microbiol.">
        <title>Complete genome sequence of Corynebacterium casei LMG S-19264T (=DSM 44701T), isolated from a smear-ripened cheese.</title>
        <authorList>
            <consortium name="US DOE Joint Genome Institute (JGI-PGF)"/>
            <person name="Walter F."/>
            <person name="Albersmeier A."/>
            <person name="Kalinowski J."/>
            <person name="Ruckert C."/>
        </authorList>
    </citation>
    <scope>NUCLEOTIDE SEQUENCE</scope>
    <source>
        <strain evidence="3">CGMCC 4.7312</strain>
    </source>
</reference>
<name>A0A917WTI6_9ACTN</name>